<proteinExistence type="predicted"/>
<keyword evidence="1" id="KW-0472">Membrane</keyword>
<gene>
    <name evidence="2" type="ORF">IC796_15305</name>
</gene>
<reference evidence="3" key="1">
    <citation type="submission" date="2020-09" db="EMBL/GenBank/DDBJ databases">
        <title>Clinical and molecular characterization of Acinetobacter seifertii in Taiwan.</title>
        <authorList>
            <person name="Li L.-H."/>
            <person name="Yang Y.-S."/>
            <person name="Sun J.-R."/>
            <person name="Huang T.-W."/>
            <person name="Huang W.-C."/>
            <person name="Wang Y.-C."/>
            <person name="Kuo T.-H."/>
            <person name="Kuo S.-C."/>
            <person name="Chen T.-L."/>
        </authorList>
    </citation>
    <scope>NUCLEOTIDE SEQUENCE [LARGE SCALE GENOMIC DNA]</scope>
    <source>
        <strain evidence="3">AS73</strain>
    </source>
</reference>
<feature type="transmembrane region" description="Helical" evidence="1">
    <location>
        <begin position="28"/>
        <end position="51"/>
    </location>
</feature>
<name>A0A7H2PPA4_9GAMM</name>
<feature type="transmembrane region" description="Helical" evidence="1">
    <location>
        <begin position="154"/>
        <end position="181"/>
    </location>
</feature>
<keyword evidence="1" id="KW-0812">Transmembrane</keyword>
<dbReference type="Proteomes" id="UP000516862">
    <property type="component" value="Chromosome"/>
</dbReference>
<protein>
    <submittedName>
        <fullName evidence="2">Uncharacterized protein</fullName>
    </submittedName>
</protein>
<evidence type="ECO:0000313" key="2">
    <source>
        <dbReference type="EMBL" id="QNX04687.1"/>
    </source>
</evidence>
<dbReference type="AlphaFoldDB" id="A0A7H2PPA4"/>
<dbReference type="EMBL" id="CP061561">
    <property type="protein sequence ID" value="QNX04687.1"/>
    <property type="molecule type" value="Genomic_DNA"/>
</dbReference>
<evidence type="ECO:0000313" key="3">
    <source>
        <dbReference type="Proteomes" id="UP000516862"/>
    </source>
</evidence>
<dbReference type="RefSeq" id="WP_151685972.1">
    <property type="nucleotide sequence ID" value="NZ_BKEE01000074.1"/>
</dbReference>
<accession>A0A7H2PPA4</accession>
<reference evidence="2 3" key="2">
    <citation type="submission" date="2020-09" db="EMBL/GenBank/DDBJ databases">
        <authorList>
            <person name="Chen F.-J."/>
            <person name="Lee Y.-T."/>
        </authorList>
    </citation>
    <scope>NUCLEOTIDE SEQUENCE [LARGE SCALE GENOMIC DNA]</scope>
    <source>
        <strain evidence="2 3">AS73</strain>
    </source>
</reference>
<organism evidence="2 3">
    <name type="scientific">Acinetobacter seifertii</name>
    <dbReference type="NCBI Taxonomy" id="1530123"/>
    <lineage>
        <taxon>Bacteria</taxon>
        <taxon>Pseudomonadati</taxon>
        <taxon>Pseudomonadota</taxon>
        <taxon>Gammaproteobacteria</taxon>
        <taxon>Moraxellales</taxon>
        <taxon>Moraxellaceae</taxon>
        <taxon>Acinetobacter</taxon>
        <taxon>Acinetobacter calcoaceticus/baumannii complex</taxon>
    </lineage>
</organism>
<keyword evidence="1" id="KW-1133">Transmembrane helix</keyword>
<evidence type="ECO:0000256" key="1">
    <source>
        <dbReference type="SAM" id="Phobius"/>
    </source>
</evidence>
<sequence>MFYKVRKWILCEVVDPISSLYRYVYKNIIAFFMFGFFLAVISCVINPSIIFTPKKEVFVVYNPDFYIKSGRMTSLIIKDKNKKNIINCAYFINENGSFCELYKPRKLMKVEGGFFSNSSLFFKDKKIVVTRIIFEDEKGDVIDFSTNKVNVILWWNWIFFPTLLGRWLILFWFIVITLILFRKNFKHKNRI</sequence>